<dbReference type="AlphaFoldDB" id="A0A5N7BHK0"/>
<keyword evidence="3" id="KW-1185">Reference proteome</keyword>
<dbReference type="EMBL" id="ML736172">
    <property type="protein sequence ID" value="KAE8381263.1"/>
    <property type="molecule type" value="Genomic_DNA"/>
</dbReference>
<feature type="region of interest" description="Disordered" evidence="1">
    <location>
        <begin position="17"/>
        <end position="62"/>
    </location>
</feature>
<reference evidence="2 3" key="1">
    <citation type="submission" date="2019-04" db="EMBL/GenBank/DDBJ databases">
        <title>Friends and foes A comparative genomics studyof 23 Aspergillus species from section Flavi.</title>
        <authorList>
            <consortium name="DOE Joint Genome Institute"/>
            <person name="Kjaerbolling I."/>
            <person name="Vesth T."/>
            <person name="Frisvad J.C."/>
            <person name="Nybo J.L."/>
            <person name="Theobald S."/>
            <person name="Kildgaard S."/>
            <person name="Isbrandt T."/>
            <person name="Kuo A."/>
            <person name="Sato A."/>
            <person name="Lyhne E.K."/>
            <person name="Kogle M.E."/>
            <person name="Wiebenga A."/>
            <person name="Kun R.S."/>
            <person name="Lubbers R.J."/>
            <person name="Makela M.R."/>
            <person name="Barry K."/>
            <person name="Chovatia M."/>
            <person name="Clum A."/>
            <person name="Daum C."/>
            <person name="Haridas S."/>
            <person name="He G."/>
            <person name="LaButti K."/>
            <person name="Lipzen A."/>
            <person name="Mondo S."/>
            <person name="Riley R."/>
            <person name="Salamov A."/>
            <person name="Simmons B.A."/>
            <person name="Magnuson J.K."/>
            <person name="Henrissat B."/>
            <person name="Mortensen U.H."/>
            <person name="Larsen T.O."/>
            <person name="Devries R.P."/>
            <person name="Grigoriev I.V."/>
            <person name="Machida M."/>
            <person name="Baker S.E."/>
            <person name="Andersen M.R."/>
        </authorList>
    </citation>
    <scope>NUCLEOTIDE SEQUENCE [LARGE SCALE GENOMIC DNA]</scope>
    <source>
        <strain evidence="2 3">IBT 29228</strain>
    </source>
</reference>
<evidence type="ECO:0000256" key="1">
    <source>
        <dbReference type="SAM" id="MobiDB-lite"/>
    </source>
</evidence>
<organism evidence="2 3">
    <name type="scientific">Aspergillus bertholletiae</name>
    <dbReference type="NCBI Taxonomy" id="1226010"/>
    <lineage>
        <taxon>Eukaryota</taxon>
        <taxon>Fungi</taxon>
        <taxon>Dikarya</taxon>
        <taxon>Ascomycota</taxon>
        <taxon>Pezizomycotina</taxon>
        <taxon>Eurotiomycetes</taxon>
        <taxon>Eurotiomycetidae</taxon>
        <taxon>Eurotiales</taxon>
        <taxon>Aspergillaceae</taxon>
        <taxon>Aspergillus</taxon>
        <taxon>Aspergillus subgen. Circumdati</taxon>
    </lineage>
</organism>
<name>A0A5N7BHK0_9EURO</name>
<sequence length="128" mass="13989">MAAIEEENYVVRNAPVVSSGSSRESSAAAVVHVQKTKMSENDRSVHHRQVGPEKPGPREPRDCHRYIVYASSSTQLKRWRVKLGIPAGPVVPLPINQVVPGIQIDSPAPGLDKEARGLHKDKLAKTLL</sequence>
<gene>
    <name evidence="2" type="ORF">BDV26DRAFT_289532</name>
</gene>
<evidence type="ECO:0000313" key="2">
    <source>
        <dbReference type="EMBL" id="KAE8381263.1"/>
    </source>
</evidence>
<accession>A0A5N7BHK0</accession>
<evidence type="ECO:0000313" key="3">
    <source>
        <dbReference type="Proteomes" id="UP000326198"/>
    </source>
</evidence>
<feature type="compositionally biased region" description="Low complexity" evidence="1">
    <location>
        <begin position="17"/>
        <end position="33"/>
    </location>
</feature>
<protein>
    <submittedName>
        <fullName evidence="2">Uncharacterized protein</fullName>
    </submittedName>
</protein>
<dbReference type="OrthoDB" id="408702at2759"/>
<proteinExistence type="predicted"/>
<dbReference type="Proteomes" id="UP000326198">
    <property type="component" value="Unassembled WGS sequence"/>
</dbReference>